<evidence type="ECO:0000259" key="1">
    <source>
        <dbReference type="Pfam" id="PF00535"/>
    </source>
</evidence>
<dbReference type="SUPFAM" id="SSF53448">
    <property type="entry name" value="Nucleotide-diphospho-sugar transferases"/>
    <property type="match status" value="1"/>
</dbReference>
<protein>
    <recommendedName>
        <fullName evidence="1">Glycosyltransferase 2-like domain-containing protein</fullName>
    </recommendedName>
</protein>
<feature type="domain" description="Glycosyltransferase 2-like" evidence="1">
    <location>
        <begin position="29"/>
        <end position="76"/>
    </location>
</feature>
<dbReference type="AlphaFoldDB" id="A0A0C1E5E5"/>
<dbReference type="Proteomes" id="UP000031307">
    <property type="component" value="Unassembled WGS sequence"/>
</dbReference>
<name>A0A0C1E5E5_9BACT</name>
<sequence>MKLKHLMALLFVFWAFALEAKLPEKEMVFIVPSYKNVHWHHANLHSLLSQEYDNYRIIYIDDHSPDSTGAVVESYLIDNMIPYQLIEFDESEDYRESILRFSEEVNREPHFFTLVINKKRCGALENITRAVHSCQDYEIAVTVDGDDWLHDPQVLDTLNEAYEGDVWMTHGTLIHYPTRVLGWSEPIPQDIIKRNAFREFKKCPSHLRTFYAWIYKKIKLEDLRYEGKFFPMTWDMAMMFPIAEMCGERHAFISRPVYWYNIVNQINDNKVNPQLQNNLDRYIRKMPRYERLED</sequence>
<dbReference type="PATRIC" id="fig|83552.4.peg.2328"/>
<evidence type="ECO:0000313" key="2">
    <source>
        <dbReference type="EMBL" id="KIA76552.1"/>
    </source>
</evidence>
<reference evidence="2 3" key="1">
    <citation type="journal article" date="2014" name="Mol. Biol. Evol.">
        <title>Massive expansion of Ubiquitination-related gene families within the Chlamydiae.</title>
        <authorList>
            <person name="Domman D."/>
            <person name="Collingro A."/>
            <person name="Lagkouvardos I."/>
            <person name="Gehre L."/>
            <person name="Weinmaier T."/>
            <person name="Rattei T."/>
            <person name="Subtil A."/>
            <person name="Horn M."/>
        </authorList>
    </citation>
    <scope>NUCLEOTIDE SEQUENCE [LARGE SCALE GENOMIC DNA]</scope>
    <source>
        <strain evidence="2 3">OEW1</strain>
    </source>
</reference>
<accession>A0A0C1E5E5</accession>
<evidence type="ECO:0000313" key="3">
    <source>
        <dbReference type="Proteomes" id="UP000031307"/>
    </source>
</evidence>
<gene>
    <name evidence="2" type="ORF">DB43_AB00170</name>
</gene>
<organism evidence="2 3">
    <name type="scientific">Parachlamydia acanthamoebae</name>
    <dbReference type="NCBI Taxonomy" id="83552"/>
    <lineage>
        <taxon>Bacteria</taxon>
        <taxon>Pseudomonadati</taxon>
        <taxon>Chlamydiota</taxon>
        <taxon>Chlamydiia</taxon>
        <taxon>Parachlamydiales</taxon>
        <taxon>Parachlamydiaceae</taxon>
        <taxon>Parachlamydia</taxon>
    </lineage>
</organism>
<dbReference type="Gene3D" id="3.90.550.10">
    <property type="entry name" value="Spore Coat Polysaccharide Biosynthesis Protein SpsA, Chain A"/>
    <property type="match status" value="1"/>
</dbReference>
<dbReference type="Pfam" id="PF00535">
    <property type="entry name" value="Glycos_transf_2"/>
    <property type="match status" value="1"/>
</dbReference>
<proteinExistence type="predicted"/>
<comment type="caution">
    <text evidence="2">The sequence shown here is derived from an EMBL/GenBank/DDBJ whole genome shotgun (WGS) entry which is preliminary data.</text>
</comment>
<dbReference type="EMBL" id="JSAM01000112">
    <property type="protein sequence ID" value="KIA76552.1"/>
    <property type="molecule type" value="Genomic_DNA"/>
</dbReference>
<dbReference type="InterPro" id="IPR001173">
    <property type="entry name" value="Glyco_trans_2-like"/>
</dbReference>
<dbReference type="RefSeq" id="WP_013924075.1">
    <property type="nucleotide sequence ID" value="NZ_JSAM01000112.1"/>
</dbReference>
<dbReference type="InterPro" id="IPR029044">
    <property type="entry name" value="Nucleotide-diphossugar_trans"/>
</dbReference>